<dbReference type="PROSITE" id="PS50893">
    <property type="entry name" value="ABC_TRANSPORTER_2"/>
    <property type="match status" value="1"/>
</dbReference>
<dbReference type="SUPFAM" id="SSF52540">
    <property type="entry name" value="P-loop containing nucleoside triphosphate hydrolases"/>
    <property type="match status" value="1"/>
</dbReference>
<evidence type="ECO:0000256" key="7">
    <source>
        <dbReference type="ARBA" id="ARBA00022840"/>
    </source>
</evidence>
<evidence type="ECO:0000256" key="2">
    <source>
        <dbReference type="ARBA" id="ARBA00005417"/>
    </source>
</evidence>
<reference evidence="11 12" key="1">
    <citation type="submission" date="2019-03" db="EMBL/GenBank/DDBJ databases">
        <title>Horizontal Gene Transfer Machinery in Histophilus somni.</title>
        <authorList>
            <person name="Mostafa Nazari M."/>
            <person name="Liljebjelke K."/>
        </authorList>
    </citation>
    <scope>NUCLEOTIDE SEQUENCE [LARGE SCALE GENOMIC DNA]</scope>
    <source>
        <strain evidence="11 12">UOC-EPH-KLM-04</strain>
    </source>
</reference>
<dbReference type="OrthoDB" id="9784450at2"/>
<evidence type="ECO:0000256" key="8">
    <source>
        <dbReference type="ARBA" id="ARBA00023136"/>
    </source>
</evidence>
<dbReference type="InterPro" id="IPR027417">
    <property type="entry name" value="P-loop_NTPase"/>
</dbReference>
<evidence type="ECO:0000313" key="11">
    <source>
        <dbReference type="EMBL" id="TEW27699.1"/>
    </source>
</evidence>
<protein>
    <submittedName>
        <fullName evidence="10">ABC transporter ATP-binding protein</fullName>
    </submittedName>
</protein>
<proteinExistence type="inferred from homology"/>
<feature type="domain" description="ABC transporter" evidence="9">
    <location>
        <begin position="4"/>
        <end position="249"/>
    </location>
</feature>
<dbReference type="CDD" id="cd03257">
    <property type="entry name" value="ABC_NikE_OppD_transporters"/>
    <property type="match status" value="1"/>
</dbReference>
<keyword evidence="6" id="KW-0547">Nucleotide-binding</keyword>
<dbReference type="EMBL" id="CP066558">
    <property type="protein sequence ID" value="QQF81613.1"/>
    <property type="molecule type" value="Genomic_DNA"/>
</dbReference>
<dbReference type="InterPro" id="IPR050319">
    <property type="entry name" value="ABC_transp_ATP-bind"/>
</dbReference>
<dbReference type="RefSeq" id="WP_011608747.1">
    <property type="nucleotide sequence ID" value="NZ_CP018802.1"/>
</dbReference>
<keyword evidence="7 10" id="KW-0067">ATP-binding</keyword>
<evidence type="ECO:0000256" key="6">
    <source>
        <dbReference type="ARBA" id="ARBA00022741"/>
    </source>
</evidence>
<keyword evidence="8" id="KW-0472">Membrane</keyword>
<dbReference type="PANTHER" id="PTHR43776">
    <property type="entry name" value="TRANSPORT ATP-BINDING PROTEIN"/>
    <property type="match status" value="1"/>
</dbReference>
<gene>
    <name evidence="11" type="ORF">E2R48_09295</name>
    <name evidence="10" type="ORF">JFL49_05835</name>
</gene>
<keyword evidence="3" id="KW-0813">Transport</keyword>
<evidence type="ECO:0000256" key="1">
    <source>
        <dbReference type="ARBA" id="ARBA00004417"/>
    </source>
</evidence>
<keyword evidence="13" id="KW-1185">Reference proteome</keyword>
<accession>A0A9Q6K7H3</accession>
<keyword evidence="4" id="KW-1003">Cell membrane</keyword>
<comment type="subcellular location">
    <subcellularLocation>
        <location evidence="1">Cell inner membrane</location>
        <topology evidence="1">Peripheral membrane protein</topology>
    </subcellularLocation>
</comment>
<dbReference type="GO" id="GO:0055085">
    <property type="term" value="P:transmembrane transport"/>
    <property type="evidence" value="ECO:0007669"/>
    <property type="project" value="UniProtKB-ARBA"/>
</dbReference>
<sequence length="264" mass="29446">MNLLEVSGLSKFFNDNIGIFSTSQFKAVENISFVLARKKTLAIIGKNGSGKSTVAKMIVGIIKPTSGELLFKGNPLEYGDYQYRSQHIRMVFQDPYSAFNPRLNVGQILDAPLRLTTNLNENERNLKIAETLRLVGLYPEHANVKINTMSIGQKQRVAIARALILGPEIIITDDALGSLDATVKTQLINLMLDIQEKLSISYIYVGQHLGIIKHIADHVLVMDEGQMIEYGDTKTIFTQPQSDITKRLVESHFGQVLDENAWSV</sequence>
<comment type="similarity">
    <text evidence="2">Belongs to the ABC transporter superfamily.</text>
</comment>
<evidence type="ECO:0000259" key="9">
    <source>
        <dbReference type="PROSITE" id="PS50893"/>
    </source>
</evidence>
<name>A0A9Q6K7H3_HISSO</name>
<evidence type="ECO:0000313" key="13">
    <source>
        <dbReference type="Proteomes" id="UP000595373"/>
    </source>
</evidence>
<dbReference type="EMBL" id="SNRV01000033">
    <property type="protein sequence ID" value="TEW27699.1"/>
    <property type="molecule type" value="Genomic_DNA"/>
</dbReference>
<dbReference type="GO" id="GO:0005524">
    <property type="term" value="F:ATP binding"/>
    <property type="evidence" value="ECO:0007669"/>
    <property type="project" value="UniProtKB-KW"/>
</dbReference>
<dbReference type="Proteomes" id="UP000595373">
    <property type="component" value="Chromosome"/>
</dbReference>
<evidence type="ECO:0000256" key="4">
    <source>
        <dbReference type="ARBA" id="ARBA00022475"/>
    </source>
</evidence>
<dbReference type="Pfam" id="PF00005">
    <property type="entry name" value="ABC_tran"/>
    <property type="match status" value="1"/>
</dbReference>
<reference evidence="10 13" key="2">
    <citation type="submission" date="2020-12" db="EMBL/GenBank/DDBJ databases">
        <title>ASc-MMNZ-VFA-070.</title>
        <authorList>
            <person name="Schryvers A."/>
            <person name="Mostafa Nazari M."/>
            <person name="Farshchi Andisi V."/>
            <person name="Timsit E."/>
            <person name="Walter Morck D."/>
        </authorList>
    </citation>
    <scope>NUCLEOTIDE SEQUENCE [LARGE SCALE GENOMIC DNA]</scope>
    <source>
        <strain evidence="10 13">ASc-MMNZ-VFA-070</strain>
    </source>
</reference>
<keyword evidence="5" id="KW-0997">Cell inner membrane</keyword>
<organism evidence="10 13">
    <name type="scientific">Histophilus somni</name>
    <name type="common">Haemophilus somnus</name>
    <dbReference type="NCBI Taxonomy" id="731"/>
    <lineage>
        <taxon>Bacteria</taxon>
        <taxon>Pseudomonadati</taxon>
        <taxon>Pseudomonadota</taxon>
        <taxon>Gammaproteobacteria</taxon>
        <taxon>Pasteurellales</taxon>
        <taxon>Pasteurellaceae</taxon>
        <taxon>Histophilus</taxon>
    </lineage>
</organism>
<dbReference type="InterPro" id="IPR003593">
    <property type="entry name" value="AAA+_ATPase"/>
</dbReference>
<dbReference type="PANTHER" id="PTHR43776:SF4">
    <property type="entry name" value="PUTRESCINE EXPORT SYSTEM ATP-BINDING PROTEIN SAPF"/>
    <property type="match status" value="1"/>
</dbReference>
<dbReference type="GO" id="GO:0016887">
    <property type="term" value="F:ATP hydrolysis activity"/>
    <property type="evidence" value="ECO:0007669"/>
    <property type="project" value="InterPro"/>
</dbReference>
<dbReference type="Proteomes" id="UP000297565">
    <property type="component" value="Unassembled WGS sequence"/>
</dbReference>
<dbReference type="SMART" id="SM00382">
    <property type="entry name" value="AAA"/>
    <property type="match status" value="1"/>
</dbReference>
<dbReference type="InterPro" id="IPR003439">
    <property type="entry name" value="ABC_transporter-like_ATP-bd"/>
</dbReference>
<evidence type="ECO:0000313" key="12">
    <source>
        <dbReference type="Proteomes" id="UP000297565"/>
    </source>
</evidence>
<evidence type="ECO:0000256" key="3">
    <source>
        <dbReference type="ARBA" id="ARBA00022448"/>
    </source>
</evidence>
<dbReference type="AlphaFoldDB" id="A0A9Q6K7H3"/>
<evidence type="ECO:0000313" key="10">
    <source>
        <dbReference type="EMBL" id="QQF81613.1"/>
    </source>
</evidence>
<dbReference type="GO" id="GO:0005886">
    <property type="term" value="C:plasma membrane"/>
    <property type="evidence" value="ECO:0007669"/>
    <property type="project" value="UniProtKB-SubCell"/>
</dbReference>
<dbReference type="Gene3D" id="3.40.50.300">
    <property type="entry name" value="P-loop containing nucleotide triphosphate hydrolases"/>
    <property type="match status" value="1"/>
</dbReference>
<evidence type="ECO:0000256" key="5">
    <source>
        <dbReference type="ARBA" id="ARBA00022519"/>
    </source>
</evidence>